<gene>
    <name evidence="11" type="primary">apt</name>
    <name evidence="13" type="ORF">JM946_03040</name>
</gene>
<comment type="catalytic activity">
    <reaction evidence="1 11">
        <text>AMP + diphosphate = 5-phospho-alpha-D-ribose 1-diphosphate + adenine</text>
        <dbReference type="Rhea" id="RHEA:16609"/>
        <dbReference type="ChEBI" id="CHEBI:16708"/>
        <dbReference type="ChEBI" id="CHEBI:33019"/>
        <dbReference type="ChEBI" id="CHEBI:58017"/>
        <dbReference type="ChEBI" id="CHEBI:456215"/>
        <dbReference type="EC" id="2.4.2.7"/>
    </reaction>
</comment>
<dbReference type="EMBL" id="JAEVLS010000001">
    <property type="protein sequence ID" value="MBM0103699.1"/>
    <property type="molecule type" value="Genomic_DNA"/>
</dbReference>
<evidence type="ECO:0000256" key="5">
    <source>
        <dbReference type="ARBA" id="ARBA00008391"/>
    </source>
</evidence>
<dbReference type="InterPro" id="IPR000836">
    <property type="entry name" value="PRTase_dom"/>
</dbReference>
<keyword evidence="8 11" id="KW-0328">Glycosyltransferase</keyword>
<dbReference type="PANTHER" id="PTHR32315:SF3">
    <property type="entry name" value="ADENINE PHOSPHORIBOSYLTRANSFERASE"/>
    <property type="match status" value="1"/>
</dbReference>
<comment type="subunit">
    <text evidence="11">Homodimer.</text>
</comment>
<comment type="function">
    <text evidence="2 11">Catalyzes a salvage reaction resulting in the formation of AMP, that is energically less costly than de novo synthesis.</text>
</comment>
<dbReference type="RefSeq" id="WP_203165659.1">
    <property type="nucleotide sequence ID" value="NZ_JAEVLS010000001.1"/>
</dbReference>
<protein>
    <recommendedName>
        <fullName evidence="6 11">Adenine phosphoribosyltransferase</fullName>
        <shortName evidence="11">APRT</shortName>
        <ecNumber evidence="6 11">2.4.2.7</ecNumber>
    </recommendedName>
</protein>
<comment type="pathway">
    <text evidence="4 11">Purine metabolism; AMP biosynthesis via salvage pathway; AMP from adenine: step 1/1.</text>
</comment>
<evidence type="ECO:0000313" key="13">
    <source>
        <dbReference type="EMBL" id="MBM0103699.1"/>
    </source>
</evidence>
<keyword evidence="9 11" id="KW-0808">Transferase</keyword>
<evidence type="ECO:0000313" key="14">
    <source>
        <dbReference type="Proteomes" id="UP000661077"/>
    </source>
</evidence>
<feature type="domain" description="Phosphoribosyltransferase" evidence="12">
    <location>
        <begin position="39"/>
        <end position="137"/>
    </location>
</feature>
<dbReference type="Proteomes" id="UP000661077">
    <property type="component" value="Unassembled WGS sequence"/>
</dbReference>
<keyword evidence="10 11" id="KW-0660">Purine salvage</keyword>
<evidence type="ECO:0000256" key="4">
    <source>
        <dbReference type="ARBA" id="ARBA00004659"/>
    </source>
</evidence>
<dbReference type="InterPro" id="IPR005764">
    <property type="entry name" value="Ade_phspho_trans"/>
</dbReference>
<accession>A0ABS1WRU8</accession>
<evidence type="ECO:0000256" key="2">
    <source>
        <dbReference type="ARBA" id="ARBA00003968"/>
    </source>
</evidence>
<dbReference type="InterPro" id="IPR029057">
    <property type="entry name" value="PRTase-like"/>
</dbReference>
<name>A0ABS1WRU8_9GAMM</name>
<evidence type="ECO:0000256" key="9">
    <source>
        <dbReference type="ARBA" id="ARBA00022679"/>
    </source>
</evidence>
<dbReference type="CDD" id="cd06223">
    <property type="entry name" value="PRTases_typeI"/>
    <property type="match status" value="1"/>
</dbReference>
<proteinExistence type="inferred from homology"/>
<dbReference type="EC" id="2.4.2.7" evidence="6 11"/>
<keyword evidence="7 11" id="KW-0963">Cytoplasm</keyword>
<evidence type="ECO:0000256" key="1">
    <source>
        <dbReference type="ARBA" id="ARBA00000868"/>
    </source>
</evidence>
<dbReference type="NCBIfam" id="NF002636">
    <property type="entry name" value="PRK02304.1-5"/>
    <property type="match status" value="1"/>
</dbReference>
<organism evidence="13 14">
    <name type="scientific">Steroidobacter gossypii</name>
    <dbReference type="NCBI Taxonomy" id="2805490"/>
    <lineage>
        <taxon>Bacteria</taxon>
        <taxon>Pseudomonadati</taxon>
        <taxon>Pseudomonadota</taxon>
        <taxon>Gammaproteobacteria</taxon>
        <taxon>Steroidobacterales</taxon>
        <taxon>Steroidobacteraceae</taxon>
        <taxon>Steroidobacter</taxon>
    </lineage>
</organism>
<evidence type="ECO:0000259" key="12">
    <source>
        <dbReference type="Pfam" id="PF00156"/>
    </source>
</evidence>
<comment type="similarity">
    <text evidence="5 11">Belongs to the purine/pyrimidine phosphoribosyltransferase family.</text>
</comment>
<evidence type="ECO:0000256" key="3">
    <source>
        <dbReference type="ARBA" id="ARBA00004496"/>
    </source>
</evidence>
<dbReference type="SUPFAM" id="SSF53271">
    <property type="entry name" value="PRTase-like"/>
    <property type="match status" value="1"/>
</dbReference>
<evidence type="ECO:0000256" key="8">
    <source>
        <dbReference type="ARBA" id="ARBA00022676"/>
    </source>
</evidence>
<comment type="subcellular location">
    <subcellularLocation>
        <location evidence="3 11">Cytoplasm</location>
    </subcellularLocation>
</comment>
<evidence type="ECO:0000256" key="10">
    <source>
        <dbReference type="ARBA" id="ARBA00022726"/>
    </source>
</evidence>
<sequence length="176" mass="19097">MTDLQRLIRDVPDFPRPGIVFRDIAPLLRSHFAPTIEAMSGLLNEAEWSRIDAVAGVESRGFMLGAPLALRHGKGFVPIRKRGKLPPPVVEIPYQLEYGEGVLEMQPGQGRVLLIDDVLATGGTLRAAADLCGLAGYQVDCLAVLLDLNLVPGFRWQGIPARTVIRYPATGATDKS</sequence>
<dbReference type="InterPro" id="IPR050054">
    <property type="entry name" value="UPRTase/APRTase"/>
</dbReference>
<dbReference type="Pfam" id="PF00156">
    <property type="entry name" value="Pribosyltran"/>
    <property type="match status" value="1"/>
</dbReference>
<evidence type="ECO:0000256" key="7">
    <source>
        <dbReference type="ARBA" id="ARBA00022490"/>
    </source>
</evidence>
<dbReference type="GO" id="GO:0003999">
    <property type="term" value="F:adenine phosphoribosyltransferase activity"/>
    <property type="evidence" value="ECO:0007669"/>
    <property type="project" value="UniProtKB-EC"/>
</dbReference>
<keyword evidence="14" id="KW-1185">Reference proteome</keyword>
<evidence type="ECO:0000256" key="6">
    <source>
        <dbReference type="ARBA" id="ARBA00011893"/>
    </source>
</evidence>
<dbReference type="Gene3D" id="3.40.50.2020">
    <property type="match status" value="1"/>
</dbReference>
<dbReference type="PANTHER" id="PTHR32315">
    <property type="entry name" value="ADENINE PHOSPHORIBOSYLTRANSFERASE"/>
    <property type="match status" value="1"/>
</dbReference>
<evidence type="ECO:0000256" key="11">
    <source>
        <dbReference type="HAMAP-Rule" id="MF_00004"/>
    </source>
</evidence>
<comment type="caution">
    <text evidence="13">The sequence shown here is derived from an EMBL/GenBank/DDBJ whole genome shotgun (WGS) entry which is preliminary data.</text>
</comment>
<dbReference type="HAMAP" id="MF_00004">
    <property type="entry name" value="Aden_phosphoribosyltr"/>
    <property type="match status" value="1"/>
</dbReference>
<reference evidence="13 14" key="1">
    <citation type="journal article" date="2021" name="Int. J. Syst. Evol. Microbiol.">
        <title>Steroidobacter gossypii sp. nov., isolated from soil of cotton cropping field.</title>
        <authorList>
            <person name="Huang R."/>
            <person name="Yang S."/>
            <person name="Zhen C."/>
            <person name="Liu W."/>
        </authorList>
    </citation>
    <scope>NUCLEOTIDE SEQUENCE [LARGE SCALE GENOMIC DNA]</scope>
    <source>
        <strain evidence="13 14">S1-65</strain>
    </source>
</reference>